<evidence type="ECO:0008006" key="3">
    <source>
        <dbReference type="Google" id="ProtNLM"/>
    </source>
</evidence>
<proteinExistence type="predicted"/>
<keyword evidence="2" id="KW-1185">Reference proteome</keyword>
<dbReference type="PANTHER" id="PTHR38075:SF1">
    <property type="entry name" value="DUF4139 DOMAIN-CONTAINING PROTEIN"/>
    <property type="match status" value="1"/>
</dbReference>
<dbReference type="Proteomes" id="UP000251002">
    <property type="component" value="Unassembled WGS sequence"/>
</dbReference>
<dbReference type="EMBL" id="QLZR01000006">
    <property type="protein sequence ID" value="RAZ75422.1"/>
    <property type="molecule type" value="Genomic_DNA"/>
</dbReference>
<protein>
    <recommendedName>
        <fullName evidence="3">DUF4139 domain-containing protein</fullName>
    </recommendedName>
</protein>
<accession>A0A365KRI6</accession>
<organism evidence="1 2">
    <name type="scientific">Planococcus halotolerans</name>
    <dbReference type="NCBI Taxonomy" id="2233542"/>
    <lineage>
        <taxon>Bacteria</taxon>
        <taxon>Bacillati</taxon>
        <taxon>Bacillota</taxon>
        <taxon>Bacilli</taxon>
        <taxon>Bacillales</taxon>
        <taxon>Caryophanaceae</taxon>
        <taxon>Planococcus</taxon>
    </lineage>
</organism>
<comment type="caution">
    <text evidence="1">The sequence shown here is derived from an EMBL/GenBank/DDBJ whole genome shotgun (WGS) entry which is preliminary data.</text>
</comment>
<evidence type="ECO:0000313" key="2">
    <source>
        <dbReference type="Proteomes" id="UP000251002"/>
    </source>
</evidence>
<evidence type="ECO:0000313" key="1">
    <source>
        <dbReference type="EMBL" id="RAZ75422.1"/>
    </source>
</evidence>
<dbReference type="RefSeq" id="WP_112224233.1">
    <property type="nucleotide sequence ID" value="NZ_CP047673.1"/>
</dbReference>
<gene>
    <name evidence="1" type="ORF">DP120_13685</name>
</gene>
<reference evidence="1 2" key="1">
    <citation type="submission" date="2018-06" db="EMBL/GenBank/DDBJ databases">
        <title>The draft genome sequences of strains SCU63 and S1.</title>
        <authorList>
            <person name="Gan L."/>
        </authorList>
    </citation>
    <scope>NUCLEOTIDE SEQUENCE [LARGE SCALE GENOMIC DNA]</scope>
    <source>
        <strain evidence="1 2">SCU63</strain>
    </source>
</reference>
<dbReference type="PANTHER" id="PTHR38075">
    <property type="entry name" value="DUF4139 DOMAIN-CONTAINING PROTEIN"/>
    <property type="match status" value="1"/>
</dbReference>
<sequence length="424" mass="47371">MKFQSGKDSRKLLALTIYNDFAAVREVRSLQFETEINHLVIGDLPAGIEADSFFVKGAAVLEQDYERGITDKEQLLKKYIGRVVTVGNLESGTETKVRLLKAGFDFIGKIEGTDEIFVNPGGHIILPSKGVEIQIDPAISCRIETLHEDTDVGLHYLVSGLNWEANYTAELLDEEMILNGWIKITNYAGGDFENCQIRAVAGILKRSGEGVPLMENSRFNAKDPSGELKPYGFSEGNVYELDGTFSIAEGGFKQVRFLHNQHAAFQKTYRIEDRQENASIQLQLGNATDPGLNIPLPQGIIKFYGHGGNGELEFLGEDEISHMSAKEKIVVTIGKTFDLTNKSFEKSRKVTGGSEYVTFVYRIKNSKQKNVAVLVDHLVSDPIWEMESSTHDYEVKASRTLEFHVRMGAGKTVELEFTYKAKRR</sequence>
<dbReference type="AlphaFoldDB" id="A0A365KRI6"/>
<name>A0A365KRI6_9BACL</name>